<dbReference type="EMBL" id="JACHLL010000002">
    <property type="protein sequence ID" value="MBB6341093.1"/>
    <property type="molecule type" value="Genomic_DNA"/>
</dbReference>
<sequence>MKVTADKLLRPSVDELELLKKIEDVYGLDDGSLFESLVRAALAEDLQRGRVKVGSLDVEERDSGLNLRGSYYLLKDNELPPEDRREIFRRLCSKSPAESIEVELPGGQVVTAQLVEQSDWQRLMRGIVASVRKLLGCDHGGPTHGKHERTSNSGLAL</sequence>
<name>A0A7X0BRH9_9PSED</name>
<evidence type="ECO:0000313" key="1">
    <source>
        <dbReference type="EMBL" id="MBB6341093.1"/>
    </source>
</evidence>
<comment type="caution">
    <text evidence="1">The sequence shown here is derived from an EMBL/GenBank/DDBJ whole genome shotgun (WGS) entry which is preliminary data.</text>
</comment>
<dbReference type="Proteomes" id="UP000557193">
    <property type="component" value="Unassembled WGS sequence"/>
</dbReference>
<reference evidence="1 2" key="1">
    <citation type="submission" date="2020-08" db="EMBL/GenBank/DDBJ databases">
        <title>Functional genomics of gut bacteria from endangered species of beetles.</title>
        <authorList>
            <person name="Carlos-Shanley C."/>
        </authorList>
    </citation>
    <scope>NUCLEOTIDE SEQUENCE [LARGE SCALE GENOMIC DNA]</scope>
    <source>
        <strain evidence="1 2">S00202</strain>
    </source>
</reference>
<protein>
    <submittedName>
        <fullName evidence="1">Uncharacterized protein</fullName>
    </submittedName>
</protein>
<proteinExistence type="predicted"/>
<dbReference type="AlphaFoldDB" id="A0A7X0BRH9"/>
<gene>
    <name evidence="1" type="ORF">HNP49_001250</name>
</gene>
<keyword evidence="2" id="KW-1185">Reference proteome</keyword>
<dbReference type="RefSeq" id="WP_184681590.1">
    <property type="nucleotide sequence ID" value="NZ_JACHLL010000002.1"/>
</dbReference>
<evidence type="ECO:0000313" key="2">
    <source>
        <dbReference type="Proteomes" id="UP000557193"/>
    </source>
</evidence>
<accession>A0A7X0BRH9</accession>
<organism evidence="1 2">
    <name type="scientific">Pseudomonas fluvialis</name>
    <dbReference type="NCBI Taxonomy" id="1793966"/>
    <lineage>
        <taxon>Bacteria</taxon>
        <taxon>Pseudomonadati</taxon>
        <taxon>Pseudomonadota</taxon>
        <taxon>Gammaproteobacteria</taxon>
        <taxon>Pseudomonadales</taxon>
        <taxon>Pseudomonadaceae</taxon>
        <taxon>Pseudomonas</taxon>
    </lineage>
</organism>